<dbReference type="PANTHER" id="PTHR43591">
    <property type="entry name" value="METHYLTRANSFERASE"/>
    <property type="match status" value="1"/>
</dbReference>
<dbReference type="GO" id="GO:0032259">
    <property type="term" value="P:methylation"/>
    <property type="evidence" value="ECO:0007669"/>
    <property type="project" value="UniProtKB-KW"/>
</dbReference>
<dbReference type="SUPFAM" id="SSF53335">
    <property type="entry name" value="S-adenosyl-L-methionine-dependent methyltransferases"/>
    <property type="match status" value="1"/>
</dbReference>
<comment type="caution">
    <text evidence="3">The sequence shown here is derived from an EMBL/GenBank/DDBJ whole genome shotgun (WGS) entry which is preliminary data.</text>
</comment>
<dbReference type="AlphaFoldDB" id="A0AAV9H8B2"/>
<accession>A0AAV9H8B2</accession>
<gene>
    <name evidence="3" type="ORF">QBC42DRAFT_280105</name>
</gene>
<evidence type="ECO:0000256" key="1">
    <source>
        <dbReference type="ARBA" id="ARBA00038158"/>
    </source>
</evidence>
<dbReference type="CDD" id="cd02440">
    <property type="entry name" value="AdoMet_MTases"/>
    <property type="match status" value="1"/>
</dbReference>
<evidence type="ECO:0000256" key="2">
    <source>
        <dbReference type="SAM" id="MobiDB-lite"/>
    </source>
</evidence>
<feature type="region of interest" description="Disordered" evidence="2">
    <location>
        <begin position="1"/>
        <end position="25"/>
    </location>
</feature>
<reference evidence="3" key="1">
    <citation type="journal article" date="2023" name="Mol. Phylogenet. Evol.">
        <title>Genome-scale phylogeny and comparative genomics of the fungal order Sordariales.</title>
        <authorList>
            <person name="Hensen N."/>
            <person name="Bonometti L."/>
            <person name="Westerberg I."/>
            <person name="Brannstrom I.O."/>
            <person name="Guillou S."/>
            <person name="Cros-Aarteil S."/>
            <person name="Calhoun S."/>
            <person name="Haridas S."/>
            <person name="Kuo A."/>
            <person name="Mondo S."/>
            <person name="Pangilinan J."/>
            <person name="Riley R."/>
            <person name="LaButti K."/>
            <person name="Andreopoulos B."/>
            <person name="Lipzen A."/>
            <person name="Chen C."/>
            <person name="Yan M."/>
            <person name="Daum C."/>
            <person name="Ng V."/>
            <person name="Clum A."/>
            <person name="Steindorff A."/>
            <person name="Ohm R.A."/>
            <person name="Martin F."/>
            <person name="Silar P."/>
            <person name="Natvig D.O."/>
            <person name="Lalanne C."/>
            <person name="Gautier V."/>
            <person name="Ament-Velasquez S.L."/>
            <person name="Kruys A."/>
            <person name="Hutchinson M.I."/>
            <person name="Powell A.J."/>
            <person name="Barry K."/>
            <person name="Miller A.N."/>
            <person name="Grigoriev I.V."/>
            <person name="Debuchy R."/>
            <person name="Gladieux P."/>
            <person name="Hiltunen Thoren M."/>
            <person name="Johannesson H."/>
        </authorList>
    </citation>
    <scope>NUCLEOTIDE SEQUENCE</scope>
    <source>
        <strain evidence="3">PSN324</strain>
    </source>
</reference>
<keyword evidence="3" id="KW-0808">Transferase</keyword>
<feature type="compositionally biased region" description="Basic and acidic residues" evidence="2">
    <location>
        <begin position="1"/>
        <end position="10"/>
    </location>
</feature>
<dbReference type="EMBL" id="MU865144">
    <property type="protein sequence ID" value="KAK4457001.1"/>
    <property type="molecule type" value="Genomic_DNA"/>
</dbReference>
<dbReference type="Gene3D" id="3.40.50.150">
    <property type="entry name" value="Vaccinia Virus protein VP39"/>
    <property type="match status" value="1"/>
</dbReference>
<keyword evidence="3" id="KW-0489">Methyltransferase</keyword>
<protein>
    <submittedName>
        <fullName evidence="3">S-adenosyl-L-methionine-dependent methyltransferase</fullName>
    </submittedName>
</protein>
<dbReference type="InterPro" id="IPR029063">
    <property type="entry name" value="SAM-dependent_MTases_sf"/>
</dbReference>
<feature type="compositionally biased region" description="Basic residues" evidence="2">
    <location>
        <begin position="11"/>
        <end position="20"/>
    </location>
</feature>
<evidence type="ECO:0000313" key="3">
    <source>
        <dbReference type="EMBL" id="KAK4457001.1"/>
    </source>
</evidence>
<sequence length="267" mass="29203">MDGHGHDGHGHGHHHGHGHGHGATEQNKEFFNNEAQTYDQKHGKTLDRIIEEIRARLDFIGVDWVDDESNGESEKKPAAPGKQVRLLDYACGTGVVSRALAPYTTQCVGIDLSDGMVAAYNARASNQGLSESEMHAYQGNLCDPNDPEPAAFAKPEFRDFDIAAIGLGLHHFDNPALAIQRLVSRLKKGGVLLVLEFLSHEKPQGNHPAIPTITHHGFSESQMKKMYEDAGVGKDFALQEVSVVFNRGGGNEPEWKRGIFIARGSKL</sequence>
<keyword evidence="4" id="KW-1185">Reference proteome</keyword>
<organism evidence="3 4">
    <name type="scientific">Cladorrhinum samala</name>
    <dbReference type="NCBI Taxonomy" id="585594"/>
    <lineage>
        <taxon>Eukaryota</taxon>
        <taxon>Fungi</taxon>
        <taxon>Dikarya</taxon>
        <taxon>Ascomycota</taxon>
        <taxon>Pezizomycotina</taxon>
        <taxon>Sordariomycetes</taxon>
        <taxon>Sordariomycetidae</taxon>
        <taxon>Sordariales</taxon>
        <taxon>Podosporaceae</taxon>
        <taxon>Cladorrhinum</taxon>
    </lineage>
</organism>
<dbReference type="Pfam" id="PF13489">
    <property type="entry name" value="Methyltransf_23"/>
    <property type="match status" value="1"/>
</dbReference>
<reference evidence="3" key="2">
    <citation type="submission" date="2023-06" db="EMBL/GenBank/DDBJ databases">
        <authorList>
            <consortium name="Lawrence Berkeley National Laboratory"/>
            <person name="Mondo S.J."/>
            <person name="Hensen N."/>
            <person name="Bonometti L."/>
            <person name="Westerberg I."/>
            <person name="Brannstrom I.O."/>
            <person name="Guillou S."/>
            <person name="Cros-Aarteil S."/>
            <person name="Calhoun S."/>
            <person name="Haridas S."/>
            <person name="Kuo A."/>
            <person name="Pangilinan J."/>
            <person name="Riley R."/>
            <person name="Labutti K."/>
            <person name="Andreopoulos B."/>
            <person name="Lipzen A."/>
            <person name="Chen C."/>
            <person name="Yanf M."/>
            <person name="Daum C."/>
            <person name="Ng V."/>
            <person name="Clum A."/>
            <person name="Steindorff A."/>
            <person name="Ohm R."/>
            <person name="Martin F."/>
            <person name="Silar P."/>
            <person name="Natvig D."/>
            <person name="Lalanne C."/>
            <person name="Gautier V."/>
            <person name="Ament-Velasquez S.L."/>
            <person name="Kruys A."/>
            <person name="Hutchinson M.I."/>
            <person name="Powell A.J."/>
            <person name="Barry K."/>
            <person name="Miller A.N."/>
            <person name="Grigoriev I.V."/>
            <person name="Debuchy R."/>
            <person name="Gladieux P."/>
            <person name="Thoren M.H."/>
            <person name="Johannesson H."/>
        </authorList>
    </citation>
    <scope>NUCLEOTIDE SEQUENCE</scope>
    <source>
        <strain evidence="3">PSN324</strain>
    </source>
</reference>
<proteinExistence type="inferred from homology"/>
<dbReference type="GO" id="GO:0008168">
    <property type="term" value="F:methyltransferase activity"/>
    <property type="evidence" value="ECO:0007669"/>
    <property type="project" value="UniProtKB-KW"/>
</dbReference>
<evidence type="ECO:0000313" key="4">
    <source>
        <dbReference type="Proteomes" id="UP001321749"/>
    </source>
</evidence>
<dbReference type="PANTHER" id="PTHR43591:SF108">
    <property type="entry name" value="S-ADENOSYL-L-METHIONINE-DEPENDENT METHYLTRANSFERASE"/>
    <property type="match status" value="1"/>
</dbReference>
<comment type="similarity">
    <text evidence="1">Belongs to the methyltransferase superfamily. LaeA methyltransferase family.</text>
</comment>
<dbReference type="Proteomes" id="UP001321749">
    <property type="component" value="Unassembled WGS sequence"/>
</dbReference>
<name>A0AAV9H8B2_9PEZI</name>